<protein>
    <recommendedName>
        <fullName evidence="2">alpha-galactosidase</fullName>
        <ecNumber evidence="2">3.2.1.22</ecNumber>
    </recommendedName>
</protein>
<evidence type="ECO:0000256" key="1">
    <source>
        <dbReference type="ARBA" id="ARBA00001255"/>
    </source>
</evidence>
<dbReference type="InterPro" id="IPR017853">
    <property type="entry name" value="GH"/>
</dbReference>
<dbReference type="InterPro" id="IPR013785">
    <property type="entry name" value="Aldolase_TIM"/>
</dbReference>
<dbReference type="AlphaFoldDB" id="A0A545VSG9"/>
<dbReference type="Gene3D" id="3.20.20.70">
    <property type="entry name" value="Aldolase class I"/>
    <property type="match status" value="1"/>
</dbReference>
<evidence type="ECO:0000259" key="3">
    <source>
        <dbReference type="Pfam" id="PF03537"/>
    </source>
</evidence>
<dbReference type="Pfam" id="PF03537">
    <property type="entry name" value="Glyco_hydro_114"/>
    <property type="match status" value="1"/>
</dbReference>
<proteinExistence type="predicted"/>
<dbReference type="EMBL" id="SPUK01000011">
    <property type="protein sequence ID" value="TQV93902.1"/>
    <property type="molecule type" value="Genomic_DNA"/>
</dbReference>
<dbReference type="PANTHER" id="PTHR35273:SF2">
    <property type="entry name" value="ALPHA-GALACTOSIDASE"/>
    <property type="match status" value="1"/>
</dbReference>
<gene>
    <name evidence="4" type="ORF">IF1G_07634</name>
</gene>
<evidence type="ECO:0000313" key="5">
    <source>
        <dbReference type="Proteomes" id="UP000315783"/>
    </source>
</evidence>
<dbReference type="EC" id="3.2.1.22" evidence="2"/>
<dbReference type="GO" id="GO:0004557">
    <property type="term" value="F:alpha-galactosidase activity"/>
    <property type="evidence" value="ECO:0007669"/>
    <property type="project" value="UniProtKB-EC"/>
</dbReference>
<organism evidence="4 5">
    <name type="scientific">Cordyceps javanica</name>
    <dbReference type="NCBI Taxonomy" id="43265"/>
    <lineage>
        <taxon>Eukaryota</taxon>
        <taxon>Fungi</taxon>
        <taxon>Dikarya</taxon>
        <taxon>Ascomycota</taxon>
        <taxon>Pezizomycotina</taxon>
        <taxon>Sordariomycetes</taxon>
        <taxon>Hypocreomycetidae</taxon>
        <taxon>Hypocreales</taxon>
        <taxon>Cordycipitaceae</taxon>
        <taxon>Cordyceps</taxon>
    </lineage>
</organism>
<dbReference type="InterPro" id="IPR004352">
    <property type="entry name" value="GH114_TIM-barrel"/>
</dbReference>
<keyword evidence="5" id="KW-1185">Reference proteome</keyword>
<comment type="catalytic activity">
    <reaction evidence="1">
        <text>Hydrolysis of terminal, non-reducing alpha-D-galactose residues in alpha-D-galactosides, including galactose oligosaccharides, galactomannans and galactolipids.</text>
        <dbReference type="EC" id="3.2.1.22"/>
    </reaction>
</comment>
<feature type="domain" description="Glycoside-hydrolase family GH114 TIM-barrel" evidence="3">
    <location>
        <begin position="2"/>
        <end position="111"/>
    </location>
</feature>
<evidence type="ECO:0000256" key="2">
    <source>
        <dbReference type="ARBA" id="ARBA00012755"/>
    </source>
</evidence>
<sequence length="148" mass="16351">MKDERLVRLSSLKICDIMKNRIVLAANKGCDGIDPDNVVDFDSIDFLAFLHDEANKYNMSVGLENTTDITDDVMHLTDFSANEQCAADKENIDCEAFHKFIDAGKPVFHIESPLMMMPGPNTPMISARIFALARAPGKTRTGSIPSSK</sequence>
<comment type="caution">
    <text evidence="4">The sequence shown here is derived from an EMBL/GenBank/DDBJ whole genome shotgun (WGS) entry which is preliminary data.</text>
</comment>
<name>A0A545VSG9_9HYPO</name>
<accession>A0A545VSG9</accession>
<dbReference type="STRING" id="43265.A0A545VSG9"/>
<dbReference type="PANTHER" id="PTHR35273">
    <property type="entry name" value="ALPHA-1,4 POLYGALACTOSAMINIDASE, PUTATIVE (AFU_ORTHOLOGUE AFUA_3G07890)-RELATED"/>
    <property type="match status" value="1"/>
</dbReference>
<dbReference type="Proteomes" id="UP000315783">
    <property type="component" value="Unassembled WGS sequence"/>
</dbReference>
<reference evidence="4 5" key="1">
    <citation type="journal article" date="2019" name="Appl. Microbiol. Biotechnol.">
        <title>Genome sequence of Isaria javanica and comparative genome analysis insights into family S53 peptidase evolution in fungal entomopathogens.</title>
        <authorList>
            <person name="Lin R."/>
            <person name="Zhang X."/>
            <person name="Xin B."/>
            <person name="Zou M."/>
            <person name="Gao Y."/>
            <person name="Qin F."/>
            <person name="Hu Q."/>
            <person name="Xie B."/>
            <person name="Cheng X."/>
        </authorList>
    </citation>
    <scope>NUCLEOTIDE SEQUENCE [LARGE SCALE GENOMIC DNA]</scope>
    <source>
        <strain evidence="4 5">IJ1G</strain>
    </source>
</reference>
<dbReference type="SUPFAM" id="SSF51445">
    <property type="entry name" value="(Trans)glycosidases"/>
    <property type="match status" value="1"/>
</dbReference>
<evidence type="ECO:0000313" key="4">
    <source>
        <dbReference type="EMBL" id="TQV93902.1"/>
    </source>
</evidence>
<dbReference type="OrthoDB" id="2108802at2759"/>